<dbReference type="OrthoDB" id="5754770at2"/>
<proteinExistence type="predicted"/>
<comment type="caution">
    <text evidence="1">The sequence shown here is derived from an EMBL/GenBank/DDBJ whole genome shotgun (WGS) entry which is preliminary data.</text>
</comment>
<dbReference type="RefSeq" id="WP_070050160.1">
    <property type="nucleotide sequence ID" value="NZ_CBCSDO010000002.1"/>
</dbReference>
<dbReference type="Gene3D" id="1.10.3210.10">
    <property type="entry name" value="Hypothetical protein af1432"/>
    <property type="match status" value="1"/>
</dbReference>
<reference evidence="2" key="1">
    <citation type="submission" date="2016-09" db="EMBL/GenBank/DDBJ databases">
        <authorList>
            <person name="Wan X."/>
            <person name="Hou S."/>
        </authorList>
    </citation>
    <scope>NUCLEOTIDE SEQUENCE [LARGE SCALE GENOMIC DNA]</scope>
    <source>
        <strain evidence="2">KH87</strain>
    </source>
</reference>
<evidence type="ECO:0008006" key="3">
    <source>
        <dbReference type="Google" id="ProtNLM"/>
    </source>
</evidence>
<evidence type="ECO:0000313" key="2">
    <source>
        <dbReference type="Proteomes" id="UP000242258"/>
    </source>
</evidence>
<accession>A0A1E7Q8Z1</accession>
<evidence type="ECO:0000313" key="1">
    <source>
        <dbReference type="EMBL" id="OEY70606.1"/>
    </source>
</evidence>
<dbReference type="Proteomes" id="UP000242258">
    <property type="component" value="Unassembled WGS sequence"/>
</dbReference>
<organism evidence="1 2">
    <name type="scientific">Rheinheimera salexigens</name>
    <dbReference type="NCBI Taxonomy" id="1628148"/>
    <lineage>
        <taxon>Bacteria</taxon>
        <taxon>Pseudomonadati</taxon>
        <taxon>Pseudomonadota</taxon>
        <taxon>Gammaproteobacteria</taxon>
        <taxon>Chromatiales</taxon>
        <taxon>Chromatiaceae</taxon>
        <taxon>Rheinheimera</taxon>
    </lineage>
</organism>
<protein>
    <recommendedName>
        <fullName evidence="3">HDOD domain-containing protein</fullName>
    </recommendedName>
</protein>
<dbReference type="STRING" id="1628148.BI198_14295"/>
<dbReference type="AlphaFoldDB" id="A0A1E7Q8Z1"/>
<name>A0A1E7Q8Z1_9GAMM</name>
<sequence length="490" mass="54014">MAANPLTPWQLYTQLYQQQLASLKATESKAQLYQFSQQLTASRLALIEQPVSVLKYKPALTPALVRIEILYICCLNYQWPIAITSLLLSSSFCSSLHADVLAQADHSVAKLTKYPALACAKNQPQNLPHNILAILSHCYATQRRLAYSRQLSLSNLLTLAEQLTASKSAAVTTTEASAVTFDSLSQQMALLIMHSGCELELKLLTVLAKNISQPVAPSALASTTISLLSNDSMVAQLPLDDYAQLESYISQHPVMATHVMQRASQLNRQRQHISQVKLAISLLGINALPLLLARAEVQQQLADLNLPNHTLLQQFTQCFASALLLLLPGELTEDKAQLIALCLSAPLWLSPHNYLQPIVNIIRLNPAQSHLNLPLTTLMADDKYLSHVQLLLNRYQLGDWQHAATELISYLQRKPTKLSYLSLGLLTAWQGAKTTMASAPSAQANASAPLQQLLLRLQQQAAANFSYQADELCQLIASKTHCYCPLQLDL</sequence>
<dbReference type="EMBL" id="MKEK01000001">
    <property type="protein sequence ID" value="OEY70606.1"/>
    <property type="molecule type" value="Genomic_DNA"/>
</dbReference>
<gene>
    <name evidence="1" type="ORF">BI198_14295</name>
</gene>
<keyword evidence="2" id="KW-1185">Reference proteome</keyword>